<keyword evidence="3" id="KW-1185">Reference proteome</keyword>
<dbReference type="PANTHER" id="PTHR42695">
    <property type="entry name" value="GLUTAMINE AMIDOTRANSFERASE YLR126C-RELATED"/>
    <property type="match status" value="1"/>
</dbReference>
<sequence>MMQTVHIFRHGPQDSLGLLPQALAQLGVKTHVHDITDLSQDLPPLHALEWAMFLGCTEAAYDDTLPWLGREMAYIQALQDAQIPMFGICFGSQIIARTLGGSVQKNTDFENAWVQLNEAAQALGLPSGPWFSFHFDAFELPPQAKLLGATSLANQAYVLGKTMAVQFHPEINSDMFEGWLKIWQQSQTGQHFLELYQTEISLLKQKFVDDESIALARLVALLQAYMHMVKAETVC</sequence>
<dbReference type="Gene3D" id="3.40.50.880">
    <property type="match status" value="1"/>
</dbReference>
<protein>
    <submittedName>
        <fullName evidence="2">Type 1 glutamine amidotransferase</fullName>
    </submittedName>
</protein>
<dbReference type="Pfam" id="PF00117">
    <property type="entry name" value="GATase"/>
    <property type="match status" value="1"/>
</dbReference>
<evidence type="ECO:0000259" key="1">
    <source>
        <dbReference type="Pfam" id="PF00117"/>
    </source>
</evidence>
<dbReference type="InterPro" id="IPR017926">
    <property type="entry name" value="GATASE"/>
</dbReference>
<reference evidence="2" key="1">
    <citation type="submission" date="2021-12" db="EMBL/GenBank/DDBJ databases">
        <authorList>
            <person name="Veyrier F.J."/>
        </authorList>
    </citation>
    <scope>NUCLEOTIDE SEQUENCE</scope>
    <source>
        <strain evidence="2">SAG 1488-6</strain>
    </source>
</reference>
<feature type="domain" description="Glutamine amidotransferase" evidence="1">
    <location>
        <begin position="20"/>
        <end position="173"/>
    </location>
</feature>
<evidence type="ECO:0000313" key="2">
    <source>
        <dbReference type="EMBL" id="UOO92929.1"/>
    </source>
</evidence>
<organism evidence="2 3">
    <name type="scientific">Vitreoscilla stercoraria</name>
    <dbReference type="NCBI Taxonomy" id="61"/>
    <lineage>
        <taxon>Bacteria</taxon>
        <taxon>Pseudomonadati</taxon>
        <taxon>Pseudomonadota</taxon>
        <taxon>Betaproteobacteria</taxon>
        <taxon>Neisseriales</taxon>
        <taxon>Neisseriaceae</taxon>
        <taxon>Vitreoscilla</taxon>
    </lineage>
</organism>
<dbReference type="Proteomes" id="UP000832034">
    <property type="component" value="Chromosome"/>
</dbReference>
<dbReference type="PANTHER" id="PTHR42695:SF5">
    <property type="entry name" value="GLUTAMINE AMIDOTRANSFERASE YLR126C-RELATED"/>
    <property type="match status" value="1"/>
</dbReference>
<accession>A0ABY4ECI6</accession>
<dbReference type="SUPFAM" id="SSF52317">
    <property type="entry name" value="Class I glutamine amidotransferase-like"/>
    <property type="match status" value="1"/>
</dbReference>
<gene>
    <name evidence="2" type="ORF">LVJ81_02500</name>
</gene>
<dbReference type="RefSeq" id="WP_019958161.1">
    <property type="nucleotide sequence ID" value="NZ_CP091512.1"/>
</dbReference>
<dbReference type="EMBL" id="CP091512">
    <property type="protein sequence ID" value="UOO92929.1"/>
    <property type="molecule type" value="Genomic_DNA"/>
</dbReference>
<dbReference type="InterPro" id="IPR044992">
    <property type="entry name" value="ChyE-like"/>
</dbReference>
<dbReference type="CDD" id="cd01741">
    <property type="entry name" value="GATase1_1"/>
    <property type="match status" value="1"/>
</dbReference>
<keyword evidence="2" id="KW-0315">Glutamine amidotransferase</keyword>
<dbReference type="InterPro" id="IPR029062">
    <property type="entry name" value="Class_I_gatase-like"/>
</dbReference>
<dbReference type="PROSITE" id="PS51273">
    <property type="entry name" value="GATASE_TYPE_1"/>
    <property type="match status" value="1"/>
</dbReference>
<reference evidence="2" key="2">
    <citation type="journal article" date="2022" name="Res Sq">
        <title>Evolution of multicellular longitudinally dividing oral cavity symbionts (Neisseriaceae).</title>
        <authorList>
            <person name="Nyongesa S."/>
            <person name="Weber P."/>
            <person name="Bernet E."/>
            <person name="Pullido F."/>
            <person name="Nieckarz M."/>
            <person name="Delaby M."/>
            <person name="Nieves C."/>
            <person name="Viehboeck T."/>
            <person name="Krause N."/>
            <person name="Rivera-Millot A."/>
            <person name="Nakamura A."/>
            <person name="Vischer N."/>
            <person name="VanNieuwenhze M."/>
            <person name="Brun Y."/>
            <person name="Cava F."/>
            <person name="Bulgheresi S."/>
            <person name="Veyrier F."/>
        </authorList>
    </citation>
    <scope>NUCLEOTIDE SEQUENCE</scope>
    <source>
        <strain evidence="2">SAG 1488-6</strain>
    </source>
</reference>
<name>A0ABY4ECI6_VITST</name>
<proteinExistence type="predicted"/>
<evidence type="ECO:0000313" key="3">
    <source>
        <dbReference type="Proteomes" id="UP000832034"/>
    </source>
</evidence>